<dbReference type="EMBL" id="JAAIUW010000009">
    <property type="protein sequence ID" value="KAF7815901.1"/>
    <property type="molecule type" value="Genomic_DNA"/>
</dbReference>
<comment type="caution">
    <text evidence="1">The sequence shown here is derived from an EMBL/GenBank/DDBJ whole genome shotgun (WGS) entry which is preliminary data.</text>
</comment>
<dbReference type="Proteomes" id="UP000634136">
    <property type="component" value="Unassembled WGS sequence"/>
</dbReference>
<keyword evidence="2" id="KW-1185">Reference proteome</keyword>
<proteinExistence type="predicted"/>
<accession>A0A834WE37</accession>
<reference evidence="1" key="1">
    <citation type="submission" date="2020-09" db="EMBL/GenBank/DDBJ databases">
        <title>Genome-Enabled Discovery of Anthraquinone Biosynthesis in Senna tora.</title>
        <authorList>
            <person name="Kang S.-H."/>
            <person name="Pandey R.P."/>
            <person name="Lee C.-M."/>
            <person name="Sim J.-S."/>
            <person name="Jeong J.-T."/>
            <person name="Choi B.-S."/>
            <person name="Jung M."/>
            <person name="Ginzburg D."/>
            <person name="Zhao K."/>
            <person name="Won S.Y."/>
            <person name="Oh T.-J."/>
            <person name="Yu Y."/>
            <person name="Kim N.-H."/>
            <person name="Lee O.R."/>
            <person name="Lee T.-H."/>
            <person name="Bashyal P."/>
            <person name="Kim T.-S."/>
            <person name="Lee W.-H."/>
            <person name="Kawkins C."/>
            <person name="Kim C.-K."/>
            <person name="Kim J.S."/>
            <person name="Ahn B.O."/>
            <person name="Rhee S.Y."/>
            <person name="Sohng J.K."/>
        </authorList>
    </citation>
    <scope>NUCLEOTIDE SEQUENCE</scope>
    <source>
        <tissue evidence="1">Leaf</tissue>
    </source>
</reference>
<dbReference type="AlphaFoldDB" id="A0A834WE37"/>
<protein>
    <submittedName>
        <fullName evidence="1">Uncharacterized protein</fullName>
    </submittedName>
</protein>
<organism evidence="1 2">
    <name type="scientific">Senna tora</name>
    <dbReference type="NCBI Taxonomy" id="362788"/>
    <lineage>
        <taxon>Eukaryota</taxon>
        <taxon>Viridiplantae</taxon>
        <taxon>Streptophyta</taxon>
        <taxon>Embryophyta</taxon>
        <taxon>Tracheophyta</taxon>
        <taxon>Spermatophyta</taxon>
        <taxon>Magnoliopsida</taxon>
        <taxon>eudicotyledons</taxon>
        <taxon>Gunneridae</taxon>
        <taxon>Pentapetalae</taxon>
        <taxon>rosids</taxon>
        <taxon>fabids</taxon>
        <taxon>Fabales</taxon>
        <taxon>Fabaceae</taxon>
        <taxon>Caesalpinioideae</taxon>
        <taxon>Cassia clade</taxon>
        <taxon>Senna</taxon>
    </lineage>
</organism>
<sequence length="54" mass="6472">MNRKTDPCVGVWVPRKCRKRKVKTNVRILPPRSENRRRLDLKVPSLDRLLLYSI</sequence>
<gene>
    <name evidence="1" type="ORF">G2W53_029870</name>
</gene>
<evidence type="ECO:0000313" key="1">
    <source>
        <dbReference type="EMBL" id="KAF7815901.1"/>
    </source>
</evidence>
<evidence type="ECO:0000313" key="2">
    <source>
        <dbReference type="Proteomes" id="UP000634136"/>
    </source>
</evidence>
<name>A0A834WE37_9FABA</name>